<sequence>MSSRLVKKVLKEQELQKQSRPLTEEEYAVDLGKSDSHHGIRNPFDILDDDSGGVSDEGNHQRSVAAAAMDDAEDAGERRDRGLVGSSSGARSVQMDNSKKKKKKTKKNKRASTVDDPSEIDGILESLWLNGGNGSAITGDQTKGFTQRGCVVLLINRKYLKVETELRKFFGSKVVKSFEASNQAGTSRHMHRGGRRGNHNPRKSILVTPSEHWPRWDGSLSMEFSELKDGFSYFRYMQSSSYLKAQDAFEAFKASHDLNGIASILLDHPYHLDSLLTIAEYLNVVGEHQMSVDTVSKCLYALECVCMASQGQLISGKCPIEIQLPD</sequence>
<organism evidence="1 2">
    <name type="scientific">Melastoma candidum</name>
    <dbReference type="NCBI Taxonomy" id="119954"/>
    <lineage>
        <taxon>Eukaryota</taxon>
        <taxon>Viridiplantae</taxon>
        <taxon>Streptophyta</taxon>
        <taxon>Embryophyta</taxon>
        <taxon>Tracheophyta</taxon>
        <taxon>Spermatophyta</taxon>
        <taxon>Magnoliopsida</taxon>
        <taxon>eudicotyledons</taxon>
        <taxon>Gunneridae</taxon>
        <taxon>Pentapetalae</taxon>
        <taxon>rosids</taxon>
        <taxon>malvids</taxon>
        <taxon>Myrtales</taxon>
        <taxon>Melastomataceae</taxon>
        <taxon>Melastomatoideae</taxon>
        <taxon>Melastomateae</taxon>
        <taxon>Melastoma</taxon>
    </lineage>
</organism>
<dbReference type="EMBL" id="CM042883">
    <property type="protein sequence ID" value="KAI4378852.1"/>
    <property type="molecule type" value="Genomic_DNA"/>
</dbReference>
<keyword evidence="2" id="KW-1185">Reference proteome</keyword>
<name>A0ACB9RIH9_9MYRT</name>
<gene>
    <name evidence="1" type="ORF">MLD38_016276</name>
</gene>
<proteinExistence type="predicted"/>
<comment type="caution">
    <text evidence="1">The sequence shown here is derived from an EMBL/GenBank/DDBJ whole genome shotgun (WGS) entry which is preliminary data.</text>
</comment>
<evidence type="ECO:0000313" key="2">
    <source>
        <dbReference type="Proteomes" id="UP001057402"/>
    </source>
</evidence>
<accession>A0ACB9RIH9</accession>
<protein>
    <submittedName>
        <fullName evidence="1">Uncharacterized protein</fullName>
    </submittedName>
</protein>
<dbReference type="Proteomes" id="UP001057402">
    <property type="component" value="Chromosome 4"/>
</dbReference>
<reference evidence="2" key="1">
    <citation type="journal article" date="2023" name="Front. Plant Sci.">
        <title>Chromosomal-level genome assembly of Melastoma candidum provides insights into trichome evolution.</title>
        <authorList>
            <person name="Zhong Y."/>
            <person name="Wu W."/>
            <person name="Sun C."/>
            <person name="Zou P."/>
            <person name="Liu Y."/>
            <person name="Dai S."/>
            <person name="Zhou R."/>
        </authorList>
    </citation>
    <scope>NUCLEOTIDE SEQUENCE [LARGE SCALE GENOMIC DNA]</scope>
</reference>
<evidence type="ECO:0000313" key="1">
    <source>
        <dbReference type="EMBL" id="KAI4378852.1"/>
    </source>
</evidence>